<feature type="compositionally biased region" description="Basic and acidic residues" evidence="1">
    <location>
        <begin position="86"/>
        <end position="97"/>
    </location>
</feature>
<protein>
    <submittedName>
        <fullName evidence="2">Versican core protein</fullName>
    </submittedName>
</protein>
<dbReference type="Proteomes" id="UP000710432">
    <property type="component" value="Unassembled WGS sequence"/>
</dbReference>
<organism evidence="2 3">
    <name type="scientific">Microtus ochrogaster</name>
    <name type="common">Prairie vole</name>
    <dbReference type="NCBI Taxonomy" id="79684"/>
    <lineage>
        <taxon>Eukaryota</taxon>
        <taxon>Metazoa</taxon>
        <taxon>Chordata</taxon>
        <taxon>Craniata</taxon>
        <taxon>Vertebrata</taxon>
        <taxon>Euteleostomi</taxon>
        <taxon>Mammalia</taxon>
        <taxon>Eutheria</taxon>
        <taxon>Euarchontoglires</taxon>
        <taxon>Glires</taxon>
        <taxon>Rodentia</taxon>
        <taxon>Myomorpha</taxon>
        <taxon>Muroidea</taxon>
        <taxon>Cricetidae</taxon>
        <taxon>Arvicolinae</taxon>
        <taxon>Microtus</taxon>
    </lineage>
</organism>
<evidence type="ECO:0000313" key="3">
    <source>
        <dbReference type="Proteomes" id="UP000710432"/>
    </source>
</evidence>
<gene>
    <name evidence="2" type="ORF">LTLLF_209115</name>
</gene>
<comment type="caution">
    <text evidence="2">The sequence shown here is derived from an EMBL/GenBank/DDBJ whole genome shotgun (WGS) entry which is preliminary data.</text>
</comment>
<evidence type="ECO:0000256" key="1">
    <source>
        <dbReference type="SAM" id="MobiDB-lite"/>
    </source>
</evidence>
<feature type="compositionally biased region" description="Acidic residues" evidence="1">
    <location>
        <begin position="15"/>
        <end position="25"/>
    </location>
</feature>
<reference evidence="2" key="1">
    <citation type="submission" date="2020-03" db="EMBL/GenBank/DDBJ databases">
        <title>Studies in the Genomics of Life Span.</title>
        <authorList>
            <person name="Glass D."/>
        </authorList>
    </citation>
    <scope>NUCLEOTIDE SEQUENCE</scope>
    <source>
        <strain evidence="2">LTLLF</strain>
        <tissue evidence="2">Muscle</tissue>
    </source>
</reference>
<dbReference type="AlphaFoldDB" id="A0A8J6L1Q0"/>
<evidence type="ECO:0000313" key="2">
    <source>
        <dbReference type="EMBL" id="KAH0519036.1"/>
    </source>
</evidence>
<name>A0A8J6L1Q0_MICOH</name>
<feature type="region of interest" description="Disordered" evidence="1">
    <location>
        <begin position="1"/>
        <end position="27"/>
    </location>
</feature>
<sequence>MSDMVVNGHPVDSEPKEDEPCSEETDPLHDLFAEILPELPDSFEIDIYHTEEEEEGEEDCANATDVTTTPSVQYINGKQLVTTVPKDPEAAEARRGQYESVAPSPNFSDSSAGDAHQFIIVETERATATQLNKSKEVTTELLEITWKPETYPETPEHFSSGEPDILPTISLHEDKATIWADFITESSSNLENSEP</sequence>
<feature type="region of interest" description="Disordered" evidence="1">
    <location>
        <begin position="85"/>
        <end position="112"/>
    </location>
</feature>
<proteinExistence type="predicted"/>
<dbReference type="EMBL" id="JAATJU010008506">
    <property type="protein sequence ID" value="KAH0519036.1"/>
    <property type="molecule type" value="Genomic_DNA"/>
</dbReference>
<accession>A0A8J6L1Q0</accession>